<proteinExistence type="predicted"/>
<sequence>MTAGRSTMVQLLGMLPAAGRGLTAITATATVVTALLPLVLMQVVGVLVGSVPRLLADDRPALWMLLAAVGVLLAVQQLAGLLLAGLSERLGRRLNLVLRTRVMKAMTEPVGLAHLDDARVQELRLGAQGLRGGYAGVMGSVVGLTHNGGLLLTAAGCAVTIVWISPMLGAILLVSHVAVGTLARRRFRESVSLLHLDPARQRRSAYFRDLALAGGADKELRVFGLAGWVIDRFDSTWFAVMRSAWRDRRRSHPVLFAAYVALGVVYAGAAYWLVRAGTDHVMGVSTIAVAIQAILGLMTLATVSQWDELMQAGRDASAAVVALERRIGEFPARAAAPVVPATGGDLVFDNVRFAYRAGSRAVLKGVDLVIPEGRATAIVGRNGCGKSTLLKLLLRFYEPDSGRVCRGPVALSALDPVAWRTRCAVVFQDYLRMAVSLRDAVEFGAWDRRGGQQALDLAAERAGLSQVLAELPDGWDTVLSPRFAGGVDLSGGQWQKVAIARALYALDRGAEILIMDEPTASLDAEAEQAVYESIIEAAAGRTSILVSHRFSSVRKADHIHVLDDGVIAEHGSHPELMARGGSYARMFDKQAELLR</sequence>
<dbReference type="GO" id="GO:0005524">
    <property type="term" value="F:ATP binding"/>
    <property type="evidence" value="ECO:0007669"/>
    <property type="project" value="UniProtKB-KW"/>
</dbReference>
<feature type="transmembrane region" description="Helical" evidence="7">
    <location>
        <begin position="21"/>
        <end position="49"/>
    </location>
</feature>
<dbReference type="InterPro" id="IPR003439">
    <property type="entry name" value="ABC_transporter-like_ATP-bd"/>
</dbReference>
<dbReference type="InterPro" id="IPR017871">
    <property type="entry name" value="ABC_transporter-like_CS"/>
</dbReference>
<feature type="transmembrane region" description="Helical" evidence="7">
    <location>
        <begin position="61"/>
        <end position="86"/>
    </location>
</feature>
<dbReference type="SMART" id="SM00382">
    <property type="entry name" value="AAA"/>
    <property type="match status" value="1"/>
</dbReference>
<dbReference type="SUPFAM" id="SSF52540">
    <property type="entry name" value="P-loop containing nucleoside triphosphate hydrolases"/>
    <property type="match status" value="1"/>
</dbReference>
<evidence type="ECO:0000313" key="10">
    <source>
        <dbReference type="Proteomes" id="UP000585638"/>
    </source>
</evidence>
<keyword evidence="6 7" id="KW-0472">Membrane</keyword>
<dbReference type="PANTHER" id="PTHR43394">
    <property type="entry name" value="ATP-DEPENDENT PERMEASE MDL1, MITOCHONDRIAL"/>
    <property type="match status" value="1"/>
</dbReference>
<feature type="transmembrane region" description="Helical" evidence="7">
    <location>
        <begin position="161"/>
        <end position="183"/>
    </location>
</feature>
<dbReference type="PROSITE" id="PS00211">
    <property type="entry name" value="ABC_TRANSPORTER_1"/>
    <property type="match status" value="1"/>
</dbReference>
<dbReference type="SUPFAM" id="SSF90123">
    <property type="entry name" value="ABC transporter transmembrane region"/>
    <property type="match status" value="1"/>
</dbReference>
<keyword evidence="2 7" id="KW-0812">Transmembrane</keyword>
<feature type="transmembrane region" description="Helical" evidence="7">
    <location>
        <begin position="134"/>
        <end position="155"/>
    </location>
</feature>
<dbReference type="GO" id="GO:0005886">
    <property type="term" value="C:plasma membrane"/>
    <property type="evidence" value="ECO:0007669"/>
    <property type="project" value="UniProtKB-SubCell"/>
</dbReference>
<dbReference type="InterPro" id="IPR039421">
    <property type="entry name" value="Type_1_exporter"/>
</dbReference>
<dbReference type="GO" id="GO:0015421">
    <property type="term" value="F:ABC-type oligopeptide transporter activity"/>
    <property type="evidence" value="ECO:0007669"/>
    <property type="project" value="TreeGrafter"/>
</dbReference>
<name>A0A7W9KP58_9PSEU</name>
<feature type="domain" description="ABC transporter" evidence="8">
    <location>
        <begin position="346"/>
        <end position="589"/>
    </location>
</feature>
<evidence type="ECO:0000256" key="7">
    <source>
        <dbReference type="SAM" id="Phobius"/>
    </source>
</evidence>
<evidence type="ECO:0000313" key="9">
    <source>
        <dbReference type="EMBL" id="MBB5896080.1"/>
    </source>
</evidence>
<organism evidence="9 10">
    <name type="scientific">Kutzneria kofuensis</name>
    <dbReference type="NCBI Taxonomy" id="103725"/>
    <lineage>
        <taxon>Bacteria</taxon>
        <taxon>Bacillati</taxon>
        <taxon>Actinomycetota</taxon>
        <taxon>Actinomycetes</taxon>
        <taxon>Pseudonocardiales</taxon>
        <taxon>Pseudonocardiaceae</taxon>
        <taxon>Kutzneria</taxon>
    </lineage>
</organism>
<evidence type="ECO:0000259" key="8">
    <source>
        <dbReference type="PROSITE" id="PS50893"/>
    </source>
</evidence>
<evidence type="ECO:0000256" key="1">
    <source>
        <dbReference type="ARBA" id="ARBA00004651"/>
    </source>
</evidence>
<keyword evidence="5 7" id="KW-1133">Transmembrane helix</keyword>
<keyword evidence="4 9" id="KW-0067">ATP-binding</keyword>
<keyword evidence="10" id="KW-1185">Reference proteome</keyword>
<evidence type="ECO:0000256" key="6">
    <source>
        <dbReference type="ARBA" id="ARBA00023136"/>
    </source>
</evidence>
<dbReference type="RefSeq" id="WP_184867789.1">
    <property type="nucleotide sequence ID" value="NZ_BAAAWY010000035.1"/>
</dbReference>
<dbReference type="InterPro" id="IPR036640">
    <property type="entry name" value="ABC1_TM_sf"/>
</dbReference>
<gene>
    <name evidence="9" type="ORF">BJ998_007276</name>
</gene>
<dbReference type="PANTHER" id="PTHR43394:SF1">
    <property type="entry name" value="ATP-BINDING CASSETTE SUB-FAMILY B MEMBER 10, MITOCHONDRIAL"/>
    <property type="match status" value="1"/>
</dbReference>
<comment type="subcellular location">
    <subcellularLocation>
        <location evidence="1">Cell membrane</location>
        <topology evidence="1">Multi-pass membrane protein</topology>
    </subcellularLocation>
</comment>
<reference evidence="9 10" key="1">
    <citation type="submission" date="2020-08" db="EMBL/GenBank/DDBJ databases">
        <title>Sequencing the genomes of 1000 actinobacteria strains.</title>
        <authorList>
            <person name="Klenk H.-P."/>
        </authorList>
    </citation>
    <scope>NUCLEOTIDE SEQUENCE [LARGE SCALE GENOMIC DNA]</scope>
    <source>
        <strain evidence="9 10">DSM 43851</strain>
    </source>
</reference>
<protein>
    <submittedName>
        <fullName evidence="9">ATP-binding cassette subfamily B protein</fullName>
    </submittedName>
</protein>
<accession>A0A7W9KP58</accession>
<dbReference type="Gene3D" id="1.20.1560.10">
    <property type="entry name" value="ABC transporter type 1, transmembrane domain"/>
    <property type="match status" value="1"/>
</dbReference>
<dbReference type="AlphaFoldDB" id="A0A7W9KP58"/>
<feature type="transmembrane region" description="Helical" evidence="7">
    <location>
        <begin position="280"/>
        <end position="301"/>
    </location>
</feature>
<dbReference type="InterPro" id="IPR003593">
    <property type="entry name" value="AAA+_ATPase"/>
</dbReference>
<dbReference type="InterPro" id="IPR027417">
    <property type="entry name" value="P-loop_NTPase"/>
</dbReference>
<evidence type="ECO:0000256" key="5">
    <source>
        <dbReference type="ARBA" id="ARBA00022989"/>
    </source>
</evidence>
<evidence type="ECO:0000256" key="4">
    <source>
        <dbReference type="ARBA" id="ARBA00022840"/>
    </source>
</evidence>
<dbReference type="Proteomes" id="UP000585638">
    <property type="component" value="Unassembled WGS sequence"/>
</dbReference>
<dbReference type="PROSITE" id="PS50893">
    <property type="entry name" value="ABC_TRANSPORTER_2"/>
    <property type="match status" value="1"/>
</dbReference>
<comment type="caution">
    <text evidence="9">The sequence shown here is derived from an EMBL/GenBank/DDBJ whole genome shotgun (WGS) entry which is preliminary data.</text>
</comment>
<dbReference type="Gene3D" id="3.40.50.300">
    <property type="entry name" value="P-loop containing nucleotide triphosphate hydrolases"/>
    <property type="match status" value="1"/>
</dbReference>
<dbReference type="Pfam" id="PF00005">
    <property type="entry name" value="ABC_tran"/>
    <property type="match status" value="1"/>
</dbReference>
<evidence type="ECO:0000256" key="3">
    <source>
        <dbReference type="ARBA" id="ARBA00022741"/>
    </source>
</evidence>
<keyword evidence="3" id="KW-0547">Nucleotide-binding</keyword>
<evidence type="ECO:0000256" key="2">
    <source>
        <dbReference type="ARBA" id="ARBA00022692"/>
    </source>
</evidence>
<dbReference type="EMBL" id="JACHIR010000001">
    <property type="protein sequence ID" value="MBB5896080.1"/>
    <property type="molecule type" value="Genomic_DNA"/>
</dbReference>
<dbReference type="GO" id="GO:0016887">
    <property type="term" value="F:ATP hydrolysis activity"/>
    <property type="evidence" value="ECO:0007669"/>
    <property type="project" value="InterPro"/>
</dbReference>
<feature type="transmembrane region" description="Helical" evidence="7">
    <location>
        <begin position="254"/>
        <end position="274"/>
    </location>
</feature>